<evidence type="ECO:0000313" key="2">
    <source>
        <dbReference type="Proteomes" id="UP001448207"/>
    </source>
</evidence>
<evidence type="ECO:0000313" key="1">
    <source>
        <dbReference type="EMBL" id="KAL0097348.1"/>
    </source>
</evidence>
<dbReference type="EMBL" id="JBCLYO010000001">
    <property type="protein sequence ID" value="KAL0097348.1"/>
    <property type="molecule type" value="Genomic_DNA"/>
</dbReference>
<accession>A0ABR3BES1</accession>
<protein>
    <submittedName>
        <fullName evidence="1">Uncharacterized protein</fullName>
    </submittedName>
</protein>
<comment type="caution">
    <text evidence="1">The sequence shown here is derived from an EMBL/GenBank/DDBJ whole genome shotgun (WGS) entry which is preliminary data.</text>
</comment>
<sequence>MFKVNSASTRSDIVDEPLDLSSSVSIIYPELDFQYYDSNVSIDSDTDEDNTQDYKSDIDKFENMLGDDAYISAEEEDNVAEDNENSPVDIDEVFLLNTILPLSRSFANQLSGGTSETVEEDIHRLKHATSQMEEVENIPDLTNPFKSTLEGLLHAFFYGDEDLCSERMVKKIIYMLKITLKLQETTSQPLVLPAPDRISNFQQRIKSKIPILRPTKCIAKNKKGEEHTFFMNKPSEYLKHLAATPGMVNQMSALPDFTAGQRLHLNQGNKWKYHESLQMPMITFNNQDFWIGDLVKDHQNGHWLINKFMKKSIIYVECFPVIYNDNHNATISDIFIGLNTNFATMTRPYLIPIETITSSIRKELCFQGQGCTAGYDANGKVVLEQHGLTEAISHLWFETYSSNKFKRILPNPSNNTNKYMKVVIMPIILWSDDTSGNKSKQYNVFDSYLMYLAAMPLEVRSQQENTLFICTSDKNLKAVDMLGPIVNDFVKLEIGIEVFSYDHNEYILLVAPLLLLMADNPRHSQLAMHKARYKMLTDTLSFSVNGSEEFLRLNSFDPTTDCPVEVLHTVPLGCIKYLVDYFMKEVLTVAERDRLGNIIMSSRNRDAYSRTFQNNLRHCGSFAGRDYKQLIQVLPTIISKVFLQSTVRINMFSQCFIYLGQLCSLIYLRGIESNYEQYIYVFRDTLSKFTDTLYVLDKHLCQTDAKPPKFSLRPKIHLLHHLLDDVQRFGCPLQYETESAEQFNKFIREHLFMTNRLYTSRDVASRFGKQFICCQIFNGLSFVYKKSWKENDVQKESIVRGESGFKIKNLQADNVDFKKHFFGARMNVTDSYYINKAKIVNGLTGLFSTRNGLFIGKIIINQDGFLTLQKYAFLQANSVSPSWLPGNLTDLHSNPLILPTTTVLVDNSFICKEVMDLGFVFDEERSINIINISEFGTYWSLISNYQYLFTQ</sequence>
<dbReference type="Proteomes" id="UP001448207">
    <property type="component" value="Unassembled WGS sequence"/>
</dbReference>
<gene>
    <name evidence="1" type="ORF">J3Q64DRAFT_1693761</name>
</gene>
<proteinExistence type="predicted"/>
<reference evidence="1 2" key="1">
    <citation type="submission" date="2024-04" db="EMBL/GenBank/DDBJ databases">
        <title>Symmetric and asymmetric DNA N6-adenine methylation regulates different biological responses in Mucorales.</title>
        <authorList>
            <consortium name="Lawrence Berkeley National Laboratory"/>
            <person name="Lax C."/>
            <person name="Mondo S.J."/>
            <person name="Osorio-Concepcion M."/>
            <person name="Muszewska A."/>
            <person name="Corrochano-Luque M."/>
            <person name="Gutierrez G."/>
            <person name="Riley R."/>
            <person name="Lipzen A."/>
            <person name="Guo J."/>
            <person name="Hundley H."/>
            <person name="Amirebrahimi M."/>
            <person name="Ng V."/>
            <person name="Lorenzo-Gutierrez D."/>
            <person name="Binder U."/>
            <person name="Yang J."/>
            <person name="Song Y."/>
            <person name="Canovas D."/>
            <person name="Navarro E."/>
            <person name="Freitag M."/>
            <person name="Gabaldon T."/>
            <person name="Grigoriev I.V."/>
            <person name="Corrochano L.M."/>
            <person name="Nicolas F.E."/>
            <person name="Garre V."/>
        </authorList>
    </citation>
    <scope>NUCLEOTIDE SEQUENCE [LARGE SCALE GENOMIC DNA]</scope>
    <source>
        <strain evidence="1 2">L51</strain>
    </source>
</reference>
<name>A0ABR3BES1_PHYBL</name>
<dbReference type="PANTHER" id="PTHR31912">
    <property type="entry name" value="IP13529P"/>
    <property type="match status" value="1"/>
</dbReference>
<dbReference type="PANTHER" id="PTHR31912:SF34">
    <property type="entry name" value="NOTOCHORD-RELATED PROTEIN"/>
    <property type="match status" value="1"/>
</dbReference>
<keyword evidence="2" id="KW-1185">Reference proteome</keyword>
<organism evidence="1 2">
    <name type="scientific">Phycomyces blakesleeanus</name>
    <dbReference type="NCBI Taxonomy" id="4837"/>
    <lineage>
        <taxon>Eukaryota</taxon>
        <taxon>Fungi</taxon>
        <taxon>Fungi incertae sedis</taxon>
        <taxon>Mucoromycota</taxon>
        <taxon>Mucoromycotina</taxon>
        <taxon>Mucoromycetes</taxon>
        <taxon>Mucorales</taxon>
        <taxon>Phycomycetaceae</taxon>
        <taxon>Phycomyces</taxon>
    </lineage>
</organism>